<reference evidence="5" key="1">
    <citation type="submission" date="2021-01" db="EMBL/GenBank/DDBJ databases">
        <authorList>
            <person name="Corre E."/>
            <person name="Pelletier E."/>
            <person name="Niang G."/>
            <person name="Scheremetjew M."/>
            <person name="Finn R."/>
            <person name="Kale V."/>
            <person name="Holt S."/>
            <person name="Cochrane G."/>
            <person name="Meng A."/>
            <person name="Brown T."/>
            <person name="Cohen L."/>
        </authorList>
    </citation>
    <scope>NUCLEOTIDE SEQUENCE</scope>
    <source>
        <strain evidence="5">CCMP 769</strain>
    </source>
</reference>
<dbReference type="EMBL" id="HBHW01034013">
    <property type="protein sequence ID" value="CAE0058173.1"/>
    <property type="molecule type" value="Transcribed_RNA"/>
</dbReference>
<dbReference type="GO" id="GO:0005634">
    <property type="term" value="C:nucleus"/>
    <property type="evidence" value="ECO:0007669"/>
    <property type="project" value="TreeGrafter"/>
</dbReference>
<dbReference type="CDD" id="cd16653">
    <property type="entry name" value="RING-like_Rtf2"/>
    <property type="match status" value="1"/>
</dbReference>
<dbReference type="InterPro" id="IPR027799">
    <property type="entry name" value="Rtf2_RING-finger"/>
</dbReference>
<dbReference type="SUPFAM" id="SSF57850">
    <property type="entry name" value="RING/U-box"/>
    <property type="match status" value="1"/>
</dbReference>
<evidence type="ECO:0000313" key="4">
    <source>
        <dbReference type="EMBL" id="CAE0058172.1"/>
    </source>
</evidence>
<dbReference type="InterPro" id="IPR013083">
    <property type="entry name" value="Znf_RING/FYVE/PHD"/>
</dbReference>
<name>A0A7S3A483_9RHOD</name>
<accession>A0A7S3A483</accession>
<organism evidence="5">
    <name type="scientific">Rhodosorus marinus</name>
    <dbReference type="NCBI Taxonomy" id="101924"/>
    <lineage>
        <taxon>Eukaryota</taxon>
        <taxon>Rhodophyta</taxon>
        <taxon>Stylonematophyceae</taxon>
        <taxon>Stylonematales</taxon>
        <taxon>Stylonemataceae</taxon>
        <taxon>Rhodosorus</taxon>
    </lineage>
</organism>
<dbReference type="EMBL" id="HBHW01034011">
    <property type="protein sequence ID" value="CAE0058171.1"/>
    <property type="molecule type" value="Transcribed_RNA"/>
</dbReference>
<dbReference type="InterPro" id="IPR006735">
    <property type="entry name" value="Rtf2"/>
</dbReference>
<evidence type="ECO:0000313" key="5">
    <source>
        <dbReference type="EMBL" id="CAE0058173.1"/>
    </source>
</evidence>
<feature type="region of interest" description="Disordered" evidence="2">
    <location>
        <begin position="179"/>
        <end position="248"/>
    </location>
</feature>
<dbReference type="EMBL" id="HBHW01034012">
    <property type="protein sequence ID" value="CAE0058172.1"/>
    <property type="molecule type" value="Transcribed_RNA"/>
</dbReference>
<evidence type="ECO:0008006" key="6">
    <source>
        <dbReference type="Google" id="ProtNLM"/>
    </source>
</evidence>
<evidence type="ECO:0000256" key="1">
    <source>
        <dbReference type="ARBA" id="ARBA00009885"/>
    </source>
</evidence>
<proteinExistence type="inferred from homology"/>
<protein>
    <recommendedName>
        <fullName evidence="6">Replication termination factor 2</fullName>
    </recommendedName>
</protein>
<dbReference type="PANTHER" id="PTHR12775:SF0">
    <property type="entry name" value="REPLICATION TERMINATION FACTOR 2"/>
    <property type="match status" value="1"/>
</dbReference>
<evidence type="ECO:0000313" key="3">
    <source>
        <dbReference type="EMBL" id="CAE0058171.1"/>
    </source>
</evidence>
<dbReference type="AlphaFoldDB" id="A0A7S3A483"/>
<dbReference type="Gene3D" id="3.30.40.10">
    <property type="entry name" value="Zinc/RING finger domain, C3HC4 (zinc finger)"/>
    <property type="match status" value="1"/>
</dbReference>
<dbReference type="PANTHER" id="PTHR12775">
    <property type="entry name" value="PROTEIN C20ORF43 HOMOLOG"/>
    <property type="match status" value="1"/>
</dbReference>
<feature type="compositionally biased region" description="Basic and acidic residues" evidence="2">
    <location>
        <begin position="190"/>
        <end position="202"/>
    </location>
</feature>
<dbReference type="Pfam" id="PF04641">
    <property type="entry name" value="Rtf2"/>
    <property type="match status" value="1"/>
</dbReference>
<gene>
    <name evidence="3" type="ORF">RMAR00112_LOCUS26227</name>
    <name evidence="4" type="ORF">RMAR00112_LOCUS26228</name>
    <name evidence="5" type="ORF">RMAR00112_LOCUS26229</name>
</gene>
<dbReference type="GO" id="GO:0006274">
    <property type="term" value="P:DNA replication termination"/>
    <property type="evidence" value="ECO:0007669"/>
    <property type="project" value="TreeGrafter"/>
</dbReference>
<comment type="similarity">
    <text evidence="1">Belongs to the rtf2 family.</text>
</comment>
<sequence>MGGDGGSLNNSRMELVRVRKEMMGKGSSSVVEKDVTERDRWTTCAVSRERLKAPVVACRLGYLYNKEALINLILDSARRTRMPEFAHVRSLKDMIECKLELVEDGKNAVFKCPISLKEATGAIKFCVMWGCGHVVSEQALNQLKKEEKKCVLCEQTYTELVKIHPDDKTRTVLREQLEAKQAKKKKDRKKKPDENTKVEQPKKKQKVSAASEKTPKIYESLFTKGHDHKHTANARGSFTGVSLRPSGV</sequence>
<evidence type="ECO:0000256" key="2">
    <source>
        <dbReference type="SAM" id="MobiDB-lite"/>
    </source>
</evidence>